<comment type="caution">
    <text evidence="3">The sequence shown here is derived from an EMBL/GenBank/DDBJ whole genome shotgun (WGS) entry which is preliminary data.</text>
</comment>
<dbReference type="InterPro" id="IPR025497">
    <property type="entry name" value="PatA-like_N"/>
</dbReference>
<dbReference type="AlphaFoldDB" id="A0A328CAV9"/>
<organism evidence="3 4">
    <name type="scientific">Lujinxingia litoralis</name>
    <dbReference type="NCBI Taxonomy" id="2211119"/>
    <lineage>
        <taxon>Bacteria</taxon>
        <taxon>Deltaproteobacteria</taxon>
        <taxon>Bradymonadales</taxon>
        <taxon>Lujinxingiaceae</taxon>
        <taxon>Lujinxingia</taxon>
    </lineage>
</organism>
<dbReference type="RefSeq" id="WP_111728857.1">
    <property type="nucleotide sequence ID" value="NZ_QHKO01000002.1"/>
</dbReference>
<sequence>MRLLPRTTVALLQGNATVARIIRETLQASGLEVQELRGPPPGAEGARLVIVDVDSAGVDARRWLRFCQEQGREVLVCGVASSRAHFTNYPWLARPFSTRQLERVCEELLREGGSPRSESTPGAIEIHEPVTLELDGDDASKLEAELGLLPGALGGEPSDSELFDVIDLDTTGSMILEIEDLPGGLGQGGVLVAPARRSPLDLQALQETPRPPSAEVDVTIDQVISPSTFPEVPAAIEVPTLDGSHHEATTITALEALNPVDPSRVHQVANLIAEHWDRLGLTSRPDDRAERLERLLNAMIHAGLDDVVAELRRVPKARGFSGSLETLPVVDLLHTVRERRLRGRLEVSMAGRSFVLYLEGNRLQEIESLGESTDGVLLEVLRAEGALDTSMYQELARQLRHGQLAGGPLEMHLRRERLVDDLRLRDACKERARRLLRQLCATRRGGFAFVDVPQDSGFAWPVRGLNLKVDQLLLEILREVSLDTGHSEATARTRLVLDTGRAVSVDPDSLTSNERQLLSFFEQGQTLAEARARLGDTGEEPVERVVQRLKRMELLKRKSNVGEPIVAVESRDPHDRPTAVSNWEIDIPGLDQAHQEEGSFSLPADEEDTRQERGFSAGVPPEERSASVWDEELDSIFSAAADAVTFRKGPQDDDETY</sequence>
<accession>A0A328CAV9</accession>
<proteinExistence type="predicted"/>
<evidence type="ECO:0000256" key="1">
    <source>
        <dbReference type="SAM" id="MobiDB-lite"/>
    </source>
</evidence>
<dbReference type="EMBL" id="QHKO01000002">
    <property type="protein sequence ID" value="RAL23599.1"/>
    <property type="molecule type" value="Genomic_DNA"/>
</dbReference>
<dbReference type="OrthoDB" id="5484833at2"/>
<feature type="domain" description="PatA-like N-terminal" evidence="2">
    <location>
        <begin position="321"/>
        <end position="480"/>
    </location>
</feature>
<name>A0A328CAV9_9DELT</name>
<gene>
    <name evidence="3" type="ORF">DL240_05415</name>
</gene>
<dbReference type="Pfam" id="PF14332">
    <property type="entry name" value="DUF4388"/>
    <property type="match status" value="1"/>
</dbReference>
<dbReference type="Proteomes" id="UP000249169">
    <property type="component" value="Unassembled WGS sequence"/>
</dbReference>
<protein>
    <recommendedName>
        <fullName evidence="2">PatA-like N-terminal domain-containing protein</fullName>
    </recommendedName>
</protein>
<keyword evidence="4" id="KW-1185">Reference proteome</keyword>
<reference evidence="3 4" key="1">
    <citation type="submission" date="2018-05" db="EMBL/GenBank/DDBJ databases">
        <title>Lujinxingia marina gen. nov. sp. nov., a new facultative anaerobic member of the class Deltaproteobacteria, and proposal of Lujinxingaceae fam. nov.</title>
        <authorList>
            <person name="Li C.-M."/>
        </authorList>
    </citation>
    <scope>NUCLEOTIDE SEQUENCE [LARGE SCALE GENOMIC DNA]</scope>
    <source>
        <strain evidence="3 4">B210</strain>
    </source>
</reference>
<evidence type="ECO:0000259" key="2">
    <source>
        <dbReference type="Pfam" id="PF14332"/>
    </source>
</evidence>
<evidence type="ECO:0000313" key="3">
    <source>
        <dbReference type="EMBL" id="RAL23599.1"/>
    </source>
</evidence>
<evidence type="ECO:0000313" key="4">
    <source>
        <dbReference type="Proteomes" id="UP000249169"/>
    </source>
</evidence>
<feature type="region of interest" description="Disordered" evidence="1">
    <location>
        <begin position="595"/>
        <end position="628"/>
    </location>
</feature>